<evidence type="ECO:0000256" key="1">
    <source>
        <dbReference type="ARBA" id="ARBA00004123"/>
    </source>
</evidence>
<evidence type="ECO:0000256" key="8">
    <source>
        <dbReference type="SAM" id="MobiDB-lite"/>
    </source>
</evidence>
<keyword evidence="6" id="KW-0653">Protein transport</keyword>
<dbReference type="SUPFAM" id="SSF48371">
    <property type="entry name" value="ARM repeat"/>
    <property type="match status" value="1"/>
</dbReference>
<evidence type="ECO:0000256" key="5">
    <source>
        <dbReference type="ARBA" id="ARBA00022490"/>
    </source>
</evidence>
<comment type="caution">
    <text evidence="10">The sequence shown here is derived from an EMBL/GenBank/DDBJ whole genome shotgun (WGS) entry which is preliminary data.</text>
</comment>
<evidence type="ECO:0000256" key="6">
    <source>
        <dbReference type="ARBA" id="ARBA00022927"/>
    </source>
</evidence>
<evidence type="ECO:0000256" key="2">
    <source>
        <dbReference type="ARBA" id="ARBA00004496"/>
    </source>
</evidence>
<comment type="similarity">
    <text evidence="3">Belongs to the importin beta family.</text>
</comment>
<dbReference type="InterPro" id="IPR011989">
    <property type="entry name" value="ARM-like"/>
</dbReference>
<dbReference type="GO" id="GO:0005635">
    <property type="term" value="C:nuclear envelope"/>
    <property type="evidence" value="ECO:0007669"/>
    <property type="project" value="TreeGrafter"/>
</dbReference>
<dbReference type="PROSITE" id="PS50166">
    <property type="entry name" value="IMPORTIN_B_NT"/>
    <property type="match status" value="1"/>
</dbReference>
<dbReference type="FunFam" id="1.25.10.10:FF:000053">
    <property type="entry name" value="Importin 7"/>
    <property type="match status" value="1"/>
</dbReference>
<protein>
    <recommendedName>
        <fullName evidence="9">Importin N-terminal domain-containing protein</fullName>
    </recommendedName>
</protein>
<feature type="region of interest" description="Disordered" evidence="8">
    <location>
        <begin position="827"/>
        <end position="856"/>
    </location>
</feature>
<dbReference type="Pfam" id="PF25758">
    <property type="entry name" value="TPR_IPO11"/>
    <property type="match status" value="1"/>
</dbReference>
<keyword evidence="5" id="KW-0963">Cytoplasm</keyword>
<dbReference type="Pfam" id="PF08506">
    <property type="entry name" value="Cse1"/>
    <property type="match status" value="1"/>
</dbReference>
<evidence type="ECO:0000256" key="3">
    <source>
        <dbReference type="ARBA" id="ARBA00007991"/>
    </source>
</evidence>
<evidence type="ECO:0000259" key="9">
    <source>
        <dbReference type="PROSITE" id="PS50166"/>
    </source>
</evidence>
<dbReference type="GO" id="GO:0031267">
    <property type="term" value="F:small GTPase binding"/>
    <property type="evidence" value="ECO:0007669"/>
    <property type="project" value="InterPro"/>
</dbReference>
<gene>
    <name evidence="10" type="ORF">JRQ81_000402</name>
</gene>
<evidence type="ECO:0000256" key="4">
    <source>
        <dbReference type="ARBA" id="ARBA00022448"/>
    </source>
</evidence>
<dbReference type="GO" id="GO:0005829">
    <property type="term" value="C:cytosol"/>
    <property type="evidence" value="ECO:0007669"/>
    <property type="project" value="TreeGrafter"/>
</dbReference>
<dbReference type="Proteomes" id="UP001142489">
    <property type="component" value="Unassembled WGS sequence"/>
</dbReference>
<dbReference type="PANTHER" id="PTHR10997">
    <property type="entry name" value="IMPORTIN-7, 8, 11"/>
    <property type="match status" value="1"/>
</dbReference>
<dbReference type="InterPro" id="IPR013713">
    <property type="entry name" value="XPO2_central"/>
</dbReference>
<name>A0A9Q0Y5Y4_9SAUR</name>
<dbReference type="PANTHER" id="PTHR10997:SF27">
    <property type="entry name" value="IMPORTIN-7"/>
    <property type="match status" value="1"/>
</dbReference>
<sequence>MDPNTIIEALRGTMDSTLREAAERQLNEAHKSVNFVSTLLQITMSEQLDLPVRQAGVIYLKNMITQYWPDRETSPGDIPPYSIPEEDRHCIRENIVEAIIHSPELIRYKKPEERTPLIAAMQHFLPVLKDRFIQLLSDPSDQSVLIQKQIFKIFYALVQYTLPLELINQQNLAEWIEILKAVVDRDVPAETLQVDEDDRPELPWWKCKKWALHILARLFERYGSPGNVSKEYNEFAEVFLKAFAVGVQQVLLKVLYQYKEKHYMAPRVLQQTLNYINQGVSHAVTWKNLKPHIQGIIQDVIFPLMCYTDADEELWQEDPYEYIRMKFDVFEDFISPTTAAQTLLFTACGKRKEVLQKTMGFCYQILTEPNADPRKKDGALHMIGSLAEILLKKKVYKDQMEYMLQNHVFPLFSSELGYMRARACWVLHYFCEVKFKSDQNLQTALELTRRCLIDDREMPVKVEAAIALQVLISNQERAKEYITPFIRPVMQALLHIIRETENDDLTNVIQKMICEYSEEVTPIAVEMTQHLAMTFNQVIQTGPDEEGSDDKAVTAMGILNTIDTLLSVVEDHKEITQQLEGICLQVIGTVLQQHVLEFYEEIFSLAHSLTCQQVSAQMWQLLPLVFEVFQQDGFDYFTDMMPLLHNYVTVDTDTLLSDTKYLEMIYSMCKKVLTGVAGEDAECHAAKLLEVIILQCKGRGIDQCIPLFVEAALERLTREVKTSELRTMCLQVAIAALYYNPHLLLNTLENLRFPNNVEPVTSHFITQWLNDVDCFLGLHDRKMCVLGLCALIELEQIPQVLNQVSSQILPAFILLFNGLKRAYACHAEHENESDDDEEAEEDEDAEELGSDEDDIDEDGQEYLEILAKQAGEDEDWEEDDAEETALEGYSTIIDDEDNPVDEYQIFKAIFQTIQNRNPAWYQALTRGLNEDQRKQLQDIATLADQRRAAHVVSVQVEIGCRKLHV</sequence>
<dbReference type="GO" id="GO:0006606">
    <property type="term" value="P:protein import into nucleus"/>
    <property type="evidence" value="ECO:0007669"/>
    <property type="project" value="TreeGrafter"/>
</dbReference>
<dbReference type="InterPro" id="IPR001494">
    <property type="entry name" value="Importin-beta_N"/>
</dbReference>
<proteinExistence type="inferred from homology"/>
<dbReference type="InterPro" id="IPR058669">
    <property type="entry name" value="TPR_IPO7/11-like"/>
</dbReference>
<keyword evidence="4" id="KW-0813">Transport</keyword>
<feature type="compositionally biased region" description="Acidic residues" evidence="8">
    <location>
        <begin position="831"/>
        <end position="856"/>
    </location>
</feature>
<dbReference type="OrthoDB" id="760868at2759"/>
<organism evidence="10 11">
    <name type="scientific">Phrynocephalus forsythii</name>
    <dbReference type="NCBI Taxonomy" id="171643"/>
    <lineage>
        <taxon>Eukaryota</taxon>
        <taxon>Metazoa</taxon>
        <taxon>Chordata</taxon>
        <taxon>Craniata</taxon>
        <taxon>Vertebrata</taxon>
        <taxon>Euteleostomi</taxon>
        <taxon>Lepidosauria</taxon>
        <taxon>Squamata</taxon>
        <taxon>Bifurcata</taxon>
        <taxon>Unidentata</taxon>
        <taxon>Episquamata</taxon>
        <taxon>Toxicofera</taxon>
        <taxon>Iguania</taxon>
        <taxon>Acrodonta</taxon>
        <taxon>Agamidae</taxon>
        <taxon>Agaminae</taxon>
        <taxon>Phrynocephalus</taxon>
    </lineage>
</organism>
<dbReference type="Gene3D" id="1.25.10.10">
    <property type="entry name" value="Leucine-rich Repeat Variant"/>
    <property type="match status" value="2"/>
</dbReference>
<keyword evidence="11" id="KW-1185">Reference proteome</keyword>
<reference evidence="10" key="1">
    <citation type="journal article" date="2023" name="DNA Res.">
        <title>Chromosome-level genome assembly of Phrynocephalus forsythii using third-generation DNA sequencing and Hi-C analysis.</title>
        <authorList>
            <person name="Qi Y."/>
            <person name="Zhao W."/>
            <person name="Zhao Y."/>
            <person name="Niu C."/>
            <person name="Cao S."/>
            <person name="Zhang Y."/>
        </authorList>
    </citation>
    <scope>NUCLEOTIDE SEQUENCE</scope>
    <source>
        <tissue evidence="10">Muscle</tissue>
    </source>
</reference>
<dbReference type="AlphaFoldDB" id="A0A9Q0Y5Y4"/>
<keyword evidence="7" id="KW-0539">Nucleus</keyword>
<dbReference type="EMBL" id="JAPFRF010000001">
    <property type="protein sequence ID" value="KAJ7344452.1"/>
    <property type="molecule type" value="Genomic_DNA"/>
</dbReference>
<evidence type="ECO:0000313" key="11">
    <source>
        <dbReference type="Proteomes" id="UP001142489"/>
    </source>
</evidence>
<evidence type="ECO:0000313" key="10">
    <source>
        <dbReference type="EMBL" id="KAJ7344452.1"/>
    </source>
</evidence>
<dbReference type="SMART" id="SM00913">
    <property type="entry name" value="IBN_N"/>
    <property type="match status" value="1"/>
</dbReference>
<accession>A0A9Q0Y5Y4</accession>
<comment type="subcellular location">
    <subcellularLocation>
        <location evidence="2">Cytoplasm</location>
    </subcellularLocation>
    <subcellularLocation>
        <location evidence="1">Nucleus</location>
    </subcellularLocation>
</comment>
<dbReference type="Pfam" id="PF03810">
    <property type="entry name" value="IBN_N"/>
    <property type="match status" value="1"/>
</dbReference>
<evidence type="ECO:0000256" key="7">
    <source>
        <dbReference type="ARBA" id="ARBA00023242"/>
    </source>
</evidence>
<dbReference type="InterPro" id="IPR016024">
    <property type="entry name" value="ARM-type_fold"/>
</dbReference>
<feature type="domain" description="Importin N-terminal" evidence="9">
    <location>
        <begin position="22"/>
        <end position="101"/>
    </location>
</feature>